<organism evidence="10 11">
    <name type="scientific">Phascolomyces articulosus</name>
    <dbReference type="NCBI Taxonomy" id="60185"/>
    <lineage>
        <taxon>Eukaryota</taxon>
        <taxon>Fungi</taxon>
        <taxon>Fungi incertae sedis</taxon>
        <taxon>Mucoromycota</taxon>
        <taxon>Mucoromycotina</taxon>
        <taxon>Mucoromycetes</taxon>
        <taxon>Mucorales</taxon>
        <taxon>Lichtheimiaceae</taxon>
        <taxon>Phascolomyces</taxon>
    </lineage>
</organism>
<dbReference type="PROSITE" id="PS50850">
    <property type="entry name" value="MFS"/>
    <property type="match status" value="1"/>
</dbReference>
<comment type="subcellular location">
    <subcellularLocation>
        <location evidence="1">Membrane</location>
        <topology evidence="1">Multi-pass membrane protein</topology>
    </subcellularLocation>
</comment>
<protein>
    <submittedName>
        <fullName evidence="10">Major facilitator superfamily domain-containing protein</fullName>
    </submittedName>
</protein>
<evidence type="ECO:0000256" key="4">
    <source>
        <dbReference type="ARBA" id="ARBA00022989"/>
    </source>
</evidence>
<keyword evidence="6" id="KW-0325">Glycoprotein</keyword>
<dbReference type="PANTHER" id="PTHR23502:SF51">
    <property type="entry name" value="QUINIDINE RESISTANCE PROTEIN 1-RELATED"/>
    <property type="match status" value="1"/>
</dbReference>
<keyword evidence="7" id="KW-0175">Coiled coil</keyword>
<evidence type="ECO:0000259" key="9">
    <source>
        <dbReference type="PROSITE" id="PS50850"/>
    </source>
</evidence>
<feature type="coiled-coil region" evidence="7">
    <location>
        <begin position="15"/>
        <end position="42"/>
    </location>
</feature>
<keyword evidence="3 8" id="KW-0812">Transmembrane</keyword>
<keyword evidence="2" id="KW-0813">Transport</keyword>
<feature type="transmembrane region" description="Helical" evidence="8">
    <location>
        <begin position="301"/>
        <end position="321"/>
    </location>
</feature>
<evidence type="ECO:0000313" key="11">
    <source>
        <dbReference type="Proteomes" id="UP001209540"/>
    </source>
</evidence>
<dbReference type="FunFam" id="1.20.1720.10:FF:000009">
    <property type="entry name" value="MFS multidrug transporter"/>
    <property type="match status" value="1"/>
</dbReference>
<dbReference type="PANTHER" id="PTHR23502">
    <property type="entry name" value="MAJOR FACILITATOR SUPERFAMILY"/>
    <property type="match status" value="1"/>
</dbReference>
<feature type="transmembrane region" description="Helical" evidence="8">
    <location>
        <begin position="188"/>
        <end position="210"/>
    </location>
</feature>
<feature type="transmembrane region" description="Helical" evidence="8">
    <location>
        <begin position="411"/>
        <end position="430"/>
    </location>
</feature>
<dbReference type="Proteomes" id="UP001209540">
    <property type="component" value="Unassembled WGS sequence"/>
</dbReference>
<keyword evidence="4 8" id="KW-1133">Transmembrane helix</keyword>
<sequence length="507" mass="55668">MTDATRIQNADAAIIQATVTENDSHENSTDNLEKELSSVKDTSVEIKKGSEPHCVFSKSKRMVICLIVSYSALISPLSGNSYYPALPQISQEFDVSISLANLSVTSYTIFQALSPSFWGPISDLVGRRPVYIATIVIFIGICVGLALAPSYSALLVLRMFQAFGSSSAIALGGGVITDISTPAERGGYIGIFMFCQTISMAVGPLVGGIISDKLSWRWLFWVLLMMGLIGLVLVFFFLPETLRSLVGNGSGYANPTPSQWFKHRKISNKNVTSFEPLTPTTRKIPNFLEPYLVLRNPDVTIIMMINGCFTYLPYCIMVTTPPHFSTIYGLSELQVGLCYICLGTGMIFGSFLSGRLLNRDYKVIALEQGIALDEIKKSGKLALDFPIYLARLRSCWVAMVLDVFVALGYGWVLYTKALLAVPVILQFLGATITGSSNIFRCMFGAIAASTIQLGIDRVGLGWMFTIIGLLLAIILSLIPILFKFGPIWRLRRSEKQSRHNTQGDTKV</sequence>
<evidence type="ECO:0000256" key="8">
    <source>
        <dbReference type="SAM" id="Phobius"/>
    </source>
</evidence>
<feature type="transmembrane region" description="Helical" evidence="8">
    <location>
        <begin position="95"/>
        <end position="118"/>
    </location>
</feature>
<keyword evidence="11" id="KW-1185">Reference proteome</keyword>
<evidence type="ECO:0000313" key="10">
    <source>
        <dbReference type="EMBL" id="KAI9246070.1"/>
    </source>
</evidence>
<reference evidence="10" key="2">
    <citation type="submission" date="2023-02" db="EMBL/GenBank/DDBJ databases">
        <authorList>
            <consortium name="DOE Joint Genome Institute"/>
            <person name="Mondo S.J."/>
            <person name="Chang Y."/>
            <person name="Wang Y."/>
            <person name="Ahrendt S."/>
            <person name="Andreopoulos W."/>
            <person name="Barry K."/>
            <person name="Beard J."/>
            <person name="Benny G.L."/>
            <person name="Blankenship S."/>
            <person name="Bonito G."/>
            <person name="Cuomo C."/>
            <person name="Desiro A."/>
            <person name="Gervers K.A."/>
            <person name="Hundley H."/>
            <person name="Kuo A."/>
            <person name="LaButti K."/>
            <person name="Lang B.F."/>
            <person name="Lipzen A."/>
            <person name="O'Donnell K."/>
            <person name="Pangilinan J."/>
            <person name="Reynolds N."/>
            <person name="Sandor L."/>
            <person name="Smith M.W."/>
            <person name="Tsang A."/>
            <person name="Grigoriev I.V."/>
            <person name="Stajich J.E."/>
            <person name="Spatafora J.W."/>
        </authorList>
    </citation>
    <scope>NUCLEOTIDE SEQUENCE</scope>
    <source>
        <strain evidence="10">RSA 2281</strain>
    </source>
</reference>
<gene>
    <name evidence="10" type="ORF">BDA99DRAFT_543415</name>
</gene>
<proteinExistence type="predicted"/>
<dbReference type="EMBL" id="JAIXMP010000048">
    <property type="protein sequence ID" value="KAI9246070.1"/>
    <property type="molecule type" value="Genomic_DNA"/>
</dbReference>
<dbReference type="InterPro" id="IPR036259">
    <property type="entry name" value="MFS_trans_sf"/>
</dbReference>
<feature type="transmembrane region" description="Helical" evidence="8">
    <location>
        <begin position="216"/>
        <end position="238"/>
    </location>
</feature>
<keyword evidence="5 8" id="KW-0472">Membrane</keyword>
<dbReference type="Pfam" id="PF07690">
    <property type="entry name" value="MFS_1"/>
    <property type="match status" value="1"/>
</dbReference>
<feature type="transmembrane region" description="Helical" evidence="8">
    <location>
        <begin position="63"/>
        <end position="83"/>
    </location>
</feature>
<feature type="transmembrane region" description="Helical" evidence="8">
    <location>
        <begin position="130"/>
        <end position="149"/>
    </location>
</feature>
<evidence type="ECO:0000256" key="2">
    <source>
        <dbReference type="ARBA" id="ARBA00022448"/>
    </source>
</evidence>
<name>A0AAD5P878_9FUNG</name>
<comment type="caution">
    <text evidence="10">The sequence shown here is derived from an EMBL/GenBank/DDBJ whole genome shotgun (WGS) entry which is preliminary data.</text>
</comment>
<dbReference type="GO" id="GO:0015137">
    <property type="term" value="F:citrate transmembrane transporter activity"/>
    <property type="evidence" value="ECO:0007669"/>
    <property type="project" value="UniProtKB-ARBA"/>
</dbReference>
<evidence type="ECO:0000256" key="7">
    <source>
        <dbReference type="SAM" id="Coils"/>
    </source>
</evidence>
<accession>A0AAD5P878</accession>
<feature type="transmembrane region" description="Helical" evidence="8">
    <location>
        <begin position="385"/>
        <end position="405"/>
    </location>
</feature>
<feature type="domain" description="Major facilitator superfamily (MFS) profile" evidence="9">
    <location>
        <begin position="64"/>
        <end position="486"/>
    </location>
</feature>
<dbReference type="GO" id="GO:0140115">
    <property type="term" value="P:export across plasma membrane"/>
    <property type="evidence" value="ECO:0007669"/>
    <property type="project" value="UniProtKB-ARBA"/>
</dbReference>
<dbReference type="InterPro" id="IPR020846">
    <property type="entry name" value="MFS_dom"/>
</dbReference>
<evidence type="ECO:0000256" key="6">
    <source>
        <dbReference type="ARBA" id="ARBA00023180"/>
    </source>
</evidence>
<dbReference type="AlphaFoldDB" id="A0AAD5P878"/>
<dbReference type="GO" id="GO:0005886">
    <property type="term" value="C:plasma membrane"/>
    <property type="evidence" value="ECO:0007669"/>
    <property type="project" value="TreeGrafter"/>
</dbReference>
<dbReference type="InterPro" id="IPR011701">
    <property type="entry name" value="MFS"/>
</dbReference>
<dbReference type="SUPFAM" id="SSF103473">
    <property type="entry name" value="MFS general substrate transporter"/>
    <property type="match status" value="1"/>
</dbReference>
<reference evidence="10" key="1">
    <citation type="journal article" date="2022" name="IScience">
        <title>Evolution of zygomycete secretomes and the origins of terrestrial fungal ecologies.</title>
        <authorList>
            <person name="Chang Y."/>
            <person name="Wang Y."/>
            <person name="Mondo S."/>
            <person name="Ahrendt S."/>
            <person name="Andreopoulos W."/>
            <person name="Barry K."/>
            <person name="Beard J."/>
            <person name="Benny G.L."/>
            <person name="Blankenship S."/>
            <person name="Bonito G."/>
            <person name="Cuomo C."/>
            <person name="Desiro A."/>
            <person name="Gervers K.A."/>
            <person name="Hundley H."/>
            <person name="Kuo A."/>
            <person name="LaButti K."/>
            <person name="Lang B.F."/>
            <person name="Lipzen A."/>
            <person name="O'Donnell K."/>
            <person name="Pangilinan J."/>
            <person name="Reynolds N."/>
            <person name="Sandor L."/>
            <person name="Smith M.E."/>
            <person name="Tsang A."/>
            <person name="Grigoriev I.V."/>
            <person name="Stajich J.E."/>
            <person name="Spatafora J.W."/>
        </authorList>
    </citation>
    <scope>NUCLEOTIDE SEQUENCE</scope>
    <source>
        <strain evidence="10">RSA 2281</strain>
    </source>
</reference>
<evidence type="ECO:0000256" key="5">
    <source>
        <dbReference type="ARBA" id="ARBA00023136"/>
    </source>
</evidence>
<dbReference type="FunFam" id="1.20.1250.20:FF:000172">
    <property type="entry name" value="MFS multidrug resistance transporter"/>
    <property type="match status" value="1"/>
</dbReference>
<feature type="transmembrane region" description="Helical" evidence="8">
    <location>
        <begin position="155"/>
        <end position="176"/>
    </location>
</feature>
<evidence type="ECO:0000256" key="3">
    <source>
        <dbReference type="ARBA" id="ARBA00022692"/>
    </source>
</evidence>
<feature type="transmembrane region" description="Helical" evidence="8">
    <location>
        <begin position="461"/>
        <end position="482"/>
    </location>
</feature>
<evidence type="ECO:0000256" key="1">
    <source>
        <dbReference type="ARBA" id="ARBA00004141"/>
    </source>
</evidence>
<dbReference type="Gene3D" id="1.20.1720.10">
    <property type="entry name" value="Multidrug resistance protein D"/>
    <property type="match status" value="2"/>
</dbReference>
<feature type="transmembrane region" description="Helical" evidence="8">
    <location>
        <begin position="333"/>
        <end position="352"/>
    </location>
</feature>